<dbReference type="InterPro" id="IPR001368">
    <property type="entry name" value="TNFR/NGFR_Cys_rich_reg"/>
</dbReference>
<dbReference type="Gene3D" id="2.10.50.10">
    <property type="entry name" value="Tumor Necrosis Factor Receptor, subunit A, domain 2"/>
    <property type="match status" value="2"/>
</dbReference>
<feature type="domain" description="TNFR-Cys" evidence="4">
    <location>
        <begin position="59"/>
        <end position="99"/>
    </location>
</feature>
<protein>
    <submittedName>
        <fullName evidence="5">Tumor necrosis factor receptor superfamily member 9</fullName>
    </submittedName>
</protein>
<dbReference type="PROSITE" id="PS00652">
    <property type="entry name" value="TNFR_NGFR_1"/>
    <property type="match status" value="1"/>
</dbReference>
<dbReference type="GO" id="GO:0042127">
    <property type="term" value="P:regulation of cell population proliferation"/>
    <property type="evidence" value="ECO:0007669"/>
    <property type="project" value="TreeGrafter"/>
</dbReference>
<gene>
    <name evidence="5" type="ORF">PECUL_23A026741</name>
</gene>
<sequence>MSFTDNMEKVALALFIGTALLAITSATVSDNCLKEQDGCCTQCLPGFRRTAENCQKCDACPLSSYMDVPNSNFNCKRCRSCEGIFQYEKTCTYKSNAVCKCVPGKRCADKDCMTCKNIPCKAGQQLIGKKCIDCPYGTFNDGTDKECKAWKSCENGHILLNGSSSSDVVCADLIKTTEKSTTIITTVREVTRKPDDNTVMVIVYIGIIIAVLLFVVVLIVLNQKFLKWVKTMKNKVKKMPVQINTPKEEDACSCHYPEEEQGNALLPEQHLHDTV</sequence>
<feature type="transmembrane region" description="Helical" evidence="2">
    <location>
        <begin position="201"/>
        <end position="221"/>
    </location>
</feature>
<dbReference type="SUPFAM" id="SSF57586">
    <property type="entry name" value="TNF receptor-like"/>
    <property type="match status" value="1"/>
</dbReference>
<dbReference type="PANTHER" id="PTHR47139">
    <property type="entry name" value="TUMOR NECROSIS FACTOR RECEPTOR SUPERFAMILY MEMBER 9"/>
    <property type="match status" value="1"/>
</dbReference>
<feature type="disulfide bond" evidence="1">
    <location>
        <begin position="78"/>
        <end position="91"/>
    </location>
</feature>
<keyword evidence="2" id="KW-0812">Transmembrane</keyword>
<dbReference type="Pfam" id="PF00020">
    <property type="entry name" value="TNFR_c6"/>
    <property type="match status" value="2"/>
</dbReference>
<feature type="disulfide bond" evidence="1">
    <location>
        <begin position="60"/>
        <end position="75"/>
    </location>
</feature>
<organism evidence="5 6">
    <name type="scientific">Pelobates cultripes</name>
    <name type="common">Western spadefoot toad</name>
    <dbReference type="NCBI Taxonomy" id="61616"/>
    <lineage>
        <taxon>Eukaryota</taxon>
        <taxon>Metazoa</taxon>
        <taxon>Chordata</taxon>
        <taxon>Craniata</taxon>
        <taxon>Vertebrata</taxon>
        <taxon>Euteleostomi</taxon>
        <taxon>Amphibia</taxon>
        <taxon>Batrachia</taxon>
        <taxon>Anura</taxon>
        <taxon>Pelobatoidea</taxon>
        <taxon>Pelobatidae</taxon>
        <taxon>Pelobates</taxon>
    </lineage>
</organism>
<name>A0AAD1TBU3_PELCU</name>
<dbReference type="PANTHER" id="PTHR47139:SF1">
    <property type="entry name" value="TUMOR NECROSIS FACTOR RECEPTOR SUPERFAMILY MEMBER 9"/>
    <property type="match status" value="1"/>
</dbReference>
<feature type="chain" id="PRO_5042133381" evidence="3">
    <location>
        <begin position="27"/>
        <end position="275"/>
    </location>
</feature>
<keyword evidence="3" id="KW-0732">Signal</keyword>
<keyword evidence="6" id="KW-1185">Reference proteome</keyword>
<dbReference type="EMBL" id="OW240921">
    <property type="protein sequence ID" value="CAH2319773.1"/>
    <property type="molecule type" value="Genomic_DNA"/>
</dbReference>
<evidence type="ECO:0000256" key="1">
    <source>
        <dbReference type="PROSITE-ProRule" id="PRU00206"/>
    </source>
</evidence>
<reference evidence="5" key="1">
    <citation type="submission" date="2022-03" db="EMBL/GenBank/DDBJ databases">
        <authorList>
            <person name="Alioto T."/>
            <person name="Alioto T."/>
            <person name="Gomez Garrido J."/>
        </authorList>
    </citation>
    <scope>NUCLEOTIDE SEQUENCE</scope>
</reference>
<evidence type="ECO:0000259" key="4">
    <source>
        <dbReference type="PROSITE" id="PS50050"/>
    </source>
</evidence>
<dbReference type="SMART" id="SM00208">
    <property type="entry name" value="TNFR"/>
    <property type="match status" value="2"/>
</dbReference>
<keyword evidence="5" id="KW-0675">Receptor</keyword>
<evidence type="ECO:0000256" key="2">
    <source>
        <dbReference type="SAM" id="Phobius"/>
    </source>
</evidence>
<dbReference type="Proteomes" id="UP001295444">
    <property type="component" value="Chromosome 10"/>
</dbReference>
<evidence type="ECO:0000313" key="5">
    <source>
        <dbReference type="EMBL" id="CAH2319773.1"/>
    </source>
</evidence>
<keyword evidence="1" id="KW-1015">Disulfide bond</keyword>
<feature type="signal peptide" evidence="3">
    <location>
        <begin position="1"/>
        <end position="26"/>
    </location>
</feature>
<feature type="repeat" description="TNFR-Cys" evidence="1">
    <location>
        <begin position="59"/>
        <end position="99"/>
    </location>
</feature>
<evidence type="ECO:0000256" key="3">
    <source>
        <dbReference type="SAM" id="SignalP"/>
    </source>
</evidence>
<dbReference type="PROSITE" id="PS50050">
    <property type="entry name" value="TNFR_NGFR_2"/>
    <property type="match status" value="1"/>
</dbReference>
<dbReference type="AlphaFoldDB" id="A0AAD1TBU3"/>
<keyword evidence="2" id="KW-1133">Transmembrane helix</keyword>
<feature type="disulfide bond" evidence="1">
    <location>
        <begin position="81"/>
        <end position="99"/>
    </location>
</feature>
<dbReference type="GO" id="GO:0038023">
    <property type="term" value="F:signaling receptor activity"/>
    <property type="evidence" value="ECO:0007669"/>
    <property type="project" value="TreeGrafter"/>
</dbReference>
<keyword evidence="2" id="KW-0472">Membrane</keyword>
<accession>A0AAD1TBU3</accession>
<proteinExistence type="predicted"/>
<evidence type="ECO:0000313" key="6">
    <source>
        <dbReference type="Proteomes" id="UP001295444"/>
    </source>
</evidence>